<organism evidence="3 4">
    <name type="scientific">Carassius auratus</name>
    <name type="common">Goldfish</name>
    <dbReference type="NCBI Taxonomy" id="7957"/>
    <lineage>
        <taxon>Eukaryota</taxon>
        <taxon>Metazoa</taxon>
        <taxon>Chordata</taxon>
        <taxon>Craniata</taxon>
        <taxon>Vertebrata</taxon>
        <taxon>Euteleostomi</taxon>
        <taxon>Actinopterygii</taxon>
        <taxon>Neopterygii</taxon>
        <taxon>Teleostei</taxon>
        <taxon>Ostariophysi</taxon>
        <taxon>Cypriniformes</taxon>
        <taxon>Cyprinidae</taxon>
        <taxon>Cyprininae</taxon>
        <taxon>Carassius</taxon>
    </lineage>
</organism>
<dbReference type="Proteomes" id="UP000515129">
    <property type="component" value="Chromosome 27"/>
</dbReference>
<feature type="region of interest" description="Disordered" evidence="1">
    <location>
        <begin position="200"/>
        <end position="235"/>
    </location>
</feature>
<evidence type="ECO:0000259" key="2">
    <source>
        <dbReference type="PROSITE" id="PS50031"/>
    </source>
</evidence>
<feature type="domain" description="EH" evidence="2">
    <location>
        <begin position="1"/>
        <end position="28"/>
    </location>
</feature>
<evidence type="ECO:0000256" key="1">
    <source>
        <dbReference type="SAM" id="MobiDB-lite"/>
    </source>
</evidence>
<dbReference type="RefSeq" id="XP_026061292.1">
    <property type="nucleotide sequence ID" value="XM_026205507.1"/>
</dbReference>
<dbReference type="PANTHER" id="PTHR11216">
    <property type="entry name" value="EH DOMAIN"/>
    <property type="match status" value="1"/>
</dbReference>
<dbReference type="PROSITE" id="PS50031">
    <property type="entry name" value="EH"/>
    <property type="match status" value="2"/>
</dbReference>
<evidence type="ECO:0000313" key="4">
    <source>
        <dbReference type="RefSeq" id="XP_026061292.1"/>
    </source>
</evidence>
<dbReference type="GO" id="GO:0030132">
    <property type="term" value="C:clathrin coat of coated pit"/>
    <property type="evidence" value="ECO:0007669"/>
    <property type="project" value="TreeGrafter"/>
</dbReference>
<gene>
    <name evidence="4" type="primary">LOC113045259</name>
</gene>
<reference evidence="4" key="1">
    <citation type="submission" date="2025-08" db="UniProtKB">
        <authorList>
            <consortium name="RefSeq"/>
        </authorList>
    </citation>
    <scope>IDENTIFICATION</scope>
    <source>
        <strain evidence="4">Wakin</strain>
        <tissue evidence="4">Muscle</tissue>
    </source>
</reference>
<dbReference type="GeneID" id="113045259"/>
<feature type="domain" description="EH" evidence="2">
    <location>
        <begin position="81"/>
        <end position="127"/>
    </location>
</feature>
<sequence>MHLVYAAREKESVPSTLPSALIPPSKHKKIAGALPASVPILPSTPFLLNKNLRPTPVLSKSPLGSSTNLSPSRQPQTHTQSLADTQCTGKLTKEQFCLAMHLIQEKVKGVDPPRSLSPQMIPPSERKAVSTRDSRSIVGLVELTGIKDQDDINQEISQLQSEKCILETEIRQKEEALRQRNSEVQEDSLVKSRMAVFNSSGSQGLNIDPFQSEDPFNKGRSLQQKSQPDIDESQT</sequence>
<feature type="region of interest" description="Disordered" evidence="1">
    <location>
        <begin position="57"/>
        <end position="86"/>
    </location>
</feature>
<dbReference type="OrthoDB" id="524326at2759"/>
<dbReference type="GO" id="GO:0016197">
    <property type="term" value="P:endosomal transport"/>
    <property type="evidence" value="ECO:0007669"/>
    <property type="project" value="TreeGrafter"/>
</dbReference>
<dbReference type="Pfam" id="PF12763">
    <property type="entry name" value="EH"/>
    <property type="match status" value="1"/>
</dbReference>
<dbReference type="Gene3D" id="1.10.238.10">
    <property type="entry name" value="EF-hand"/>
    <property type="match status" value="1"/>
</dbReference>
<dbReference type="GO" id="GO:0006897">
    <property type="term" value="P:endocytosis"/>
    <property type="evidence" value="ECO:0007669"/>
    <property type="project" value="TreeGrafter"/>
</dbReference>
<dbReference type="InterPro" id="IPR011992">
    <property type="entry name" value="EF-hand-dom_pair"/>
</dbReference>
<evidence type="ECO:0000313" key="3">
    <source>
        <dbReference type="Proteomes" id="UP000515129"/>
    </source>
</evidence>
<keyword evidence="3" id="KW-1185">Reference proteome</keyword>
<protein>
    <submittedName>
        <fullName evidence="4">Epidermal growth factor receptor substrate 15-like 1</fullName>
    </submittedName>
</protein>
<accession>A0A6P6JPV2</accession>
<feature type="compositionally biased region" description="Polar residues" evidence="1">
    <location>
        <begin position="62"/>
        <end position="86"/>
    </location>
</feature>
<dbReference type="SUPFAM" id="SSF47473">
    <property type="entry name" value="EF-hand"/>
    <property type="match status" value="1"/>
</dbReference>
<dbReference type="PANTHER" id="PTHR11216:SF69">
    <property type="entry name" value="EPIDERMAL GROWTH FACTOR RECEPTOR SUBSTRATE 15-LIKE 1"/>
    <property type="match status" value="1"/>
</dbReference>
<dbReference type="GO" id="GO:0045296">
    <property type="term" value="F:cadherin binding"/>
    <property type="evidence" value="ECO:0007669"/>
    <property type="project" value="TreeGrafter"/>
</dbReference>
<dbReference type="AlphaFoldDB" id="A0A6P6JPV2"/>
<dbReference type="InterPro" id="IPR000261">
    <property type="entry name" value="EH_dom"/>
</dbReference>
<proteinExistence type="predicted"/>
<dbReference type="SMART" id="SM00027">
    <property type="entry name" value="EH"/>
    <property type="match status" value="1"/>
</dbReference>
<name>A0A6P6JPV2_CARAU</name>
<dbReference type="KEGG" id="caua:113045259"/>